<organism evidence="2 3">
    <name type="scientific">Taxus chinensis</name>
    <name type="common">Chinese yew</name>
    <name type="synonym">Taxus wallichiana var. chinensis</name>
    <dbReference type="NCBI Taxonomy" id="29808"/>
    <lineage>
        <taxon>Eukaryota</taxon>
        <taxon>Viridiplantae</taxon>
        <taxon>Streptophyta</taxon>
        <taxon>Embryophyta</taxon>
        <taxon>Tracheophyta</taxon>
        <taxon>Spermatophyta</taxon>
        <taxon>Pinopsida</taxon>
        <taxon>Pinidae</taxon>
        <taxon>Conifers II</taxon>
        <taxon>Cupressales</taxon>
        <taxon>Taxaceae</taxon>
        <taxon>Taxus</taxon>
    </lineage>
</organism>
<dbReference type="InterPro" id="IPR036397">
    <property type="entry name" value="RNaseH_sf"/>
</dbReference>
<dbReference type="PANTHER" id="PTHR37984">
    <property type="entry name" value="PROTEIN CBG26694"/>
    <property type="match status" value="1"/>
</dbReference>
<dbReference type="InterPro" id="IPR050951">
    <property type="entry name" value="Retrovirus_Pol_polyprotein"/>
</dbReference>
<protein>
    <recommendedName>
        <fullName evidence="1">Integrase catalytic domain-containing protein</fullName>
    </recommendedName>
</protein>
<sequence>KERLATLPLRPISVDQPFMQWGLDFIVVINPNSSQGHKWILTATYYFTKWTEAVALKEANESSILDFYEGMTTKFGVPATIISDNALAFIGSKMTEWAVKNGIYLSTSSNYYPQ</sequence>
<keyword evidence="3" id="KW-1185">Reference proteome</keyword>
<dbReference type="PROSITE" id="PS50994">
    <property type="entry name" value="INTEGRASE"/>
    <property type="match status" value="1"/>
</dbReference>
<evidence type="ECO:0000313" key="2">
    <source>
        <dbReference type="EMBL" id="KAH9297952.1"/>
    </source>
</evidence>
<evidence type="ECO:0000259" key="1">
    <source>
        <dbReference type="PROSITE" id="PS50994"/>
    </source>
</evidence>
<name>A0AA38CIC8_TAXCH</name>
<proteinExistence type="predicted"/>
<dbReference type="EMBL" id="JAHRHJ020000010">
    <property type="protein sequence ID" value="KAH9297952.1"/>
    <property type="molecule type" value="Genomic_DNA"/>
</dbReference>
<evidence type="ECO:0000313" key="3">
    <source>
        <dbReference type="Proteomes" id="UP000824469"/>
    </source>
</evidence>
<dbReference type="Pfam" id="PF00665">
    <property type="entry name" value="rve"/>
    <property type="match status" value="1"/>
</dbReference>
<comment type="caution">
    <text evidence="2">The sequence shown here is derived from an EMBL/GenBank/DDBJ whole genome shotgun (WGS) entry which is preliminary data.</text>
</comment>
<dbReference type="Gene3D" id="3.30.420.10">
    <property type="entry name" value="Ribonuclease H-like superfamily/Ribonuclease H"/>
    <property type="match status" value="1"/>
</dbReference>
<dbReference type="InterPro" id="IPR012337">
    <property type="entry name" value="RNaseH-like_sf"/>
</dbReference>
<dbReference type="InterPro" id="IPR001584">
    <property type="entry name" value="Integrase_cat-core"/>
</dbReference>
<feature type="non-terminal residue" evidence="2">
    <location>
        <position position="1"/>
    </location>
</feature>
<dbReference type="AlphaFoldDB" id="A0AA38CIC8"/>
<dbReference type="GO" id="GO:0003676">
    <property type="term" value="F:nucleic acid binding"/>
    <property type="evidence" value="ECO:0007669"/>
    <property type="project" value="InterPro"/>
</dbReference>
<feature type="non-terminal residue" evidence="2">
    <location>
        <position position="114"/>
    </location>
</feature>
<dbReference type="SUPFAM" id="SSF53098">
    <property type="entry name" value="Ribonuclease H-like"/>
    <property type="match status" value="1"/>
</dbReference>
<feature type="domain" description="Integrase catalytic" evidence="1">
    <location>
        <begin position="13"/>
        <end position="114"/>
    </location>
</feature>
<dbReference type="GO" id="GO:0015074">
    <property type="term" value="P:DNA integration"/>
    <property type="evidence" value="ECO:0007669"/>
    <property type="project" value="InterPro"/>
</dbReference>
<gene>
    <name evidence="2" type="ORF">KI387_029634</name>
</gene>
<accession>A0AA38CIC8</accession>
<reference evidence="2 3" key="1">
    <citation type="journal article" date="2021" name="Nat. Plants">
        <title>The Taxus genome provides insights into paclitaxel biosynthesis.</title>
        <authorList>
            <person name="Xiong X."/>
            <person name="Gou J."/>
            <person name="Liao Q."/>
            <person name="Li Y."/>
            <person name="Zhou Q."/>
            <person name="Bi G."/>
            <person name="Li C."/>
            <person name="Du R."/>
            <person name="Wang X."/>
            <person name="Sun T."/>
            <person name="Guo L."/>
            <person name="Liang H."/>
            <person name="Lu P."/>
            <person name="Wu Y."/>
            <person name="Zhang Z."/>
            <person name="Ro D.K."/>
            <person name="Shang Y."/>
            <person name="Huang S."/>
            <person name="Yan J."/>
        </authorList>
    </citation>
    <scope>NUCLEOTIDE SEQUENCE [LARGE SCALE GENOMIC DNA]</scope>
    <source>
        <strain evidence="2">Ta-2019</strain>
    </source>
</reference>
<dbReference type="Proteomes" id="UP000824469">
    <property type="component" value="Unassembled WGS sequence"/>
</dbReference>
<dbReference type="PANTHER" id="PTHR37984:SF5">
    <property type="entry name" value="PROTEIN NYNRIN-LIKE"/>
    <property type="match status" value="1"/>
</dbReference>